<sequence>MRVEGRLAPEVNVPEEVGIADIPNQMLKKVLQRGLTFNLLVVAEKGTGAKTLISSIYNLPHFPPLKEQVNDLYEYTTDIQSNEILLTLNVLIYRGRSEKDLHTLVIDRNLQYNKSNVGIKRERVEDRRIHASLFLISPLSFRSDDIAMLKALSGLANTITVITKRDMFTGTELDSYKARINQELTAGLIHLYKSPRLSLALPLATIASTSWVRVKDQTVRGREYRWGVLSAEDPESSDLALLTSLLVTDSFVDLKKSTSHYYRKWKESTSADPIRPKLGQQEKDLLQEVERTITQRLHERLQQLQQTEKLIDQAMHSLNAPLG</sequence>
<keyword evidence="4" id="KW-1185">Reference proteome</keyword>
<evidence type="ECO:0000259" key="2">
    <source>
        <dbReference type="Pfam" id="PF00735"/>
    </source>
</evidence>
<keyword evidence="1" id="KW-0342">GTP-binding</keyword>
<accession>A0A177EBX4</accession>
<evidence type="ECO:0000313" key="3">
    <source>
        <dbReference type="EMBL" id="OAG29445.1"/>
    </source>
</evidence>
<dbReference type="RefSeq" id="XP_067544093.1">
    <property type="nucleotide sequence ID" value="XM_067687996.1"/>
</dbReference>
<dbReference type="PANTHER" id="PTHR18884">
    <property type="entry name" value="SEPTIN"/>
    <property type="match status" value="1"/>
</dbReference>
<dbReference type="AlphaFoldDB" id="A0A177EBX4"/>
<proteinExistence type="inferred from homology"/>
<reference evidence="3 4" key="1">
    <citation type="submission" date="2016-02" db="EMBL/GenBank/DDBJ databases">
        <title>Discovery of a natural microsporidian pathogen with a broad tissue tropism in Caenorhabditis elegans.</title>
        <authorList>
            <person name="Luallen R.J."/>
            <person name="Reinke A.W."/>
            <person name="Tong L."/>
            <person name="Botts M.R."/>
            <person name="Felix M.-A."/>
            <person name="Troemel E.R."/>
        </authorList>
    </citation>
    <scope>NUCLEOTIDE SEQUENCE [LARGE SCALE GENOMIC DNA]</scope>
    <source>
        <strain evidence="3 4">JUm2807</strain>
    </source>
</reference>
<dbReference type="GeneID" id="93646928"/>
<organism evidence="3 4">
    <name type="scientific">Nematocida displodere</name>
    <dbReference type="NCBI Taxonomy" id="1805483"/>
    <lineage>
        <taxon>Eukaryota</taxon>
        <taxon>Fungi</taxon>
        <taxon>Fungi incertae sedis</taxon>
        <taxon>Microsporidia</taxon>
        <taxon>Nematocida</taxon>
    </lineage>
</organism>
<keyword evidence="1" id="KW-0547">Nucleotide-binding</keyword>
<dbReference type="VEuPathDB" id="MicrosporidiaDB:NEDG_00578"/>
<dbReference type="Proteomes" id="UP000185944">
    <property type="component" value="Unassembled WGS sequence"/>
</dbReference>
<dbReference type="Pfam" id="PF00735">
    <property type="entry name" value="Septin"/>
    <property type="match status" value="1"/>
</dbReference>
<gene>
    <name evidence="3" type="ORF">NEDG_00578</name>
</gene>
<feature type="domain" description="Septin-type G" evidence="2">
    <location>
        <begin position="33"/>
        <end position="266"/>
    </location>
</feature>
<protein>
    <recommendedName>
        <fullName evidence="2">Septin-type G domain-containing protein</fullName>
    </recommendedName>
</protein>
<dbReference type="InterPro" id="IPR030379">
    <property type="entry name" value="G_SEPTIN_dom"/>
</dbReference>
<dbReference type="Gene3D" id="3.40.50.300">
    <property type="entry name" value="P-loop containing nucleotide triphosphate hydrolases"/>
    <property type="match status" value="1"/>
</dbReference>
<dbReference type="EMBL" id="LTDL01000040">
    <property type="protein sequence ID" value="OAG29445.1"/>
    <property type="molecule type" value="Genomic_DNA"/>
</dbReference>
<dbReference type="OrthoDB" id="416553at2759"/>
<dbReference type="InterPro" id="IPR027417">
    <property type="entry name" value="P-loop_NTPase"/>
</dbReference>
<dbReference type="GO" id="GO:0005525">
    <property type="term" value="F:GTP binding"/>
    <property type="evidence" value="ECO:0007669"/>
    <property type="project" value="UniProtKB-KW"/>
</dbReference>
<evidence type="ECO:0000256" key="1">
    <source>
        <dbReference type="RuleBase" id="RU004560"/>
    </source>
</evidence>
<name>A0A177EBX4_9MICR</name>
<comment type="similarity">
    <text evidence="1">Belongs to the TRAFAC class TrmE-Era-EngA-EngB-Septin-like GTPase superfamily. Septin GTPase family.</text>
</comment>
<evidence type="ECO:0000313" key="4">
    <source>
        <dbReference type="Proteomes" id="UP000185944"/>
    </source>
</evidence>
<dbReference type="STRING" id="1805483.A0A177EBX4"/>
<comment type="caution">
    <text evidence="3">The sequence shown here is derived from an EMBL/GenBank/DDBJ whole genome shotgun (WGS) entry which is preliminary data.</text>
</comment>